<reference evidence="2 3" key="2">
    <citation type="journal article" date="2016" name="PeerJ">
        <title>Genome sequencing and analysis of the first complete genome of Lactobacillus kunkeei strain MP2, an Apis mellifera gut isolate.</title>
        <authorList>
            <person name="Asenjo F."/>
            <person name="Olmos A."/>
            <person name="Henriquez-Piskulich P."/>
            <person name="Polanco V."/>
            <person name="Aldea P."/>
            <person name="Ugalde J.A."/>
            <person name="Trombert A.N."/>
        </authorList>
    </citation>
    <scope>NUCLEOTIDE SEQUENCE [LARGE SCALE GENOMIC DNA]</scope>
    <source>
        <strain evidence="2 3">MP2</strain>
    </source>
</reference>
<protein>
    <recommendedName>
        <fullName evidence="1">Phage conserved hypothetical protein C-terminal domain-containing protein</fullName>
    </recommendedName>
</protein>
<organism evidence="2 3">
    <name type="scientific">Apilactobacillus kunkeei</name>
    <dbReference type="NCBI Taxonomy" id="148814"/>
    <lineage>
        <taxon>Bacteria</taxon>
        <taxon>Bacillati</taxon>
        <taxon>Bacillota</taxon>
        <taxon>Bacilli</taxon>
        <taxon>Lactobacillales</taxon>
        <taxon>Lactobacillaceae</taxon>
        <taxon>Apilactobacillus</taxon>
    </lineage>
</organism>
<sequence length="252" mass="29911">MSDNYLFNERPLVIRPELATKIGLNESIFLQQLNYWLQKSNHNIKGKKWIYNTFEEWKNQFPFWSLRTIKRIKTSLENKKIIEVSRYNKRGFDKTNWYSINYDYLYKLVAQRECQNGTSMMPNCHDGECQVDTTNTIDYTEITTEITTSNMSSSNEHDHSEAKEIIAYLNDKADKHFRNTQSNYKTIEARLKDYSIDDLKRVIDNKCSQWLNTDMDKYLRIETLFRASKIDGYLNEKVDTRNTGGEVHGIDF</sequence>
<dbReference type="EMBL" id="CP012920">
    <property type="protein sequence ID" value="ALJ30789.1"/>
    <property type="molecule type" value="Genomic_DNA"/>
</dbReference>
<evidence type="ECO:0000313" key="2">
    <source>
        <dbReference type="EMBL" id="ALJ30789.1"/>
    </source>
</evidence>
<gene>
    <name evidence="2" type="ORF">APS55_00405</name>
</gene>
<accession>A0AAC8WAK4</accession>
<dbReference type="AlphaFoldDB" id="A0AAC8WAK4"/>
<evidence type="ECO:0000313" key="3">
    <source>
        <dbReference type="Proteomes" id="UP000067203"/>
    </source>
</evidence>
<proteinExistence type="predicted"/>
<evidence type="ECO:0000259" key="1">
    <source>
        <dbReference type="Pfam" id="PF09524"/>
    </source>
</evidence>
<dbReference type="Pfam" id="PF09524">
    <property type="entry name" value="Phg_2220_C"/>
    <property type="match status" value="1"/>
</dbReference>
<name>A0AAC8WAK4_9LACO</name>
<dbReference type="Proteomes" id="UP000067203">
    <property type="component" value="Chromosome"/>
</dbReference>
<dbReference type="NCBIfam" id="TIGR02220">
    <property type="entry name" value="phg_TIGR02220"/>
    <property type="match status" value="1"/>
</dbReference>
<feature type="domain" description="Phage conserved hypothetical protein C-terminal" evidence="1">
    <location>
        <begin position="165"/>
        <end position="235"/>
    </location>
</feature>
<dbReference type="KEGG" id="lku:APS55_00405"/>
<reference evidence="3" key="1">
    <citation type="submission" date="2015-10" db="EMBL/GenBank/DDBJ databases">
        <title>Bioinformatic analysis of the first complete genome sequence of Lactobacillus kunkeei strain MP2, an Apis mellifera gut isolate.</title>
        <authorList>
            <person name="Asenjo F."/>
            <person name="Olmos A."/>
            <person name="Henriquez-Piskulich P."/>
            <person name="Aldea P."/>
            <person name="Ugalde J.A."/>
            <person name="Trombert A.N."/>
        </authorList>
    </citation>
    <scope>NUCLEOTIDE SEQUENCE [LARGE SCALE GENOMIC DNA]</scope>
    <source>
        <strain evidence="3">MP2</strain>
    </source>
</reference>
<dbReference type="InterPro" id="IPR011741">
    <property type="entry name" value="Phg_2220_C"/>
</dbReference>